<name>A0A183CXL8_9BILA</name>
<keyword evidence="4" id="KW-0808">Transferase</keyword>
<dbReference type="GO" id="GO:0016020">
    <property type="term" value="C:membrane"/>
    <property type="evidence" value="ECO:0007669"/>
    <property type="project" value="UniProtKB-SubCell"/>
</dbReference>
<evidence type="ECO:0000256" key="1">
    <source>
        <dbReference type="ARBA" id="ARBA00004141"/>
    </source>
</evidence>
<evidence type="ECO:0000256" key="4">
    <source>
        <dbReference type="ARBA" id="ARBA00022679"/>
    </source>
</evidence>
<keyword evidence="5 11" id="KW-0812">Transmembrane</keyword>
<evidence type="ECO:0000256" key="10">
    <source>
        <dbReference type="ARBA" id="ARBA00093678"/>
    </source>
</evidence>
<dbReference type="GO" id="GO:0030258">
    <property type="term" value="P:lipid modification"/>
    <property type="evidence" value="ECO:0007669"/>
    <property type="project" value="TreeGrafter"/>
</dbReference>
<comment type="similarity">
    <text evidence="3">Belongs to the membrane-bound acyltransferase family.</text>
</comment>
<evidence type="ECO:0000256" key="8">
    <source>
        <dbReference type="ARBA" id="ARBA00023315"/>
    </source>
</evidence>
<feature type="transmembrane region" description="Helical" evidence="11">
    <location>
        <begin position="76"/>
        <end position="93"/>
    </location>
</feature>
<feature type="transmembrane region" description="Helical" evidence="11">
    <location>
        <begin position="53"/>
        <end position="70"/>
    </location>
</feature>
<evidence type="ECO:0000256" key="9">
    <source>
        <dbReference type="ARBA" id="ARBA00025707"/>
    </source>
</evidence>
<reference evidence="14" key="1">
    <citation type="submission" date="2016-06" db="UniProtKB">
        <authorList>
            <consortium name="WormBaseParasite"/>
        </authorList>
    </citation>
    <scope>IDENTIFICATION</scope>
</reference>
<evidence type="ECO:0000313" key="12">
    <source>
        <dbReference type="EMBL" id="VDK29601.1"/>
    </source>
</evidence>
<comment type="pathway">
    <text evidence="9">Phospholipid metabolism.</text>
</comment>
<evidence type="ECO:0000256" key="11">
    <source>
        <dbReference type="SAM" id="Phobius"/>
    </source>
</evidence>
<dbReference type="GO" id="GO:0006661">
    <property type="term" value="P:phosphatidylinositol biosynthetic process"/>
    <property type="evidence" value="ECO:0007669"/>
    <property type="project" value="TreeGrafter"/>
</dbReference>
<dbReference type="InterPro" id="IPR049941">
    <property type="entry name" value="LPLAT_7/PORCN-like"/>
</dbReference>
<keyword evidence="8" id="KW-0012">Acyltransferase</keyword>
<proteinExistence type="inferred from homology"/>
<dbReference type="PANTHER" id="PTHR13906:SF16">
    <property type="entry name" value="LYSOPHOSPHOLIPID ACYLTRANSFERASE 7"/>
    <property type="match status" value="1"/>
</dbReference>
<keyword evidence="6 11" id="KW-1133">Transmembrane helix</keyword>
<gene>
    <name evidence="12" type="ORF">GPUH_LOCUS1209</name>
</gene>
<dbReference type="Proteomes" id="UP000271098">
    <property type="component" value="Unassembled WGS sequence"/>
</dbReference>
<feature type="transmembrane region" description="Helical" evidence="11">
    <location>
        <begin position="195"/>
        <end position="211"/>
    </location>
</feature>
<dbReference type="WBParaSite" id="GPUH_0000120901-mRNA-1">
    <property type="protein sequence ID" value="GPUH_0000120901-mRNA-1"/>
    <property type="gene ID" value="GPUH_0000120901"/>
</dbReference>
<keyword evidence="7 11" id="KW-0472">Membrane</keyword>
<organism evidence="14">
    <name type="scientific">Gongylonema pulchrum</name>
    <dbReference type="NCBI Taxonomy" id="637853"/>
    <lineage>
        <taxon>Eukaryota</taxon>
        <taxon>Metazoa</taxon>
        <taxon>Ecdysozoa</taxon>
        <taxon>Nematoda</taxon>
        <taxon>Chromadorea</taxon>
        <taxon>Rhabditida</taxon>
        <taxon>Spirurina</taxon>
        <taxon>Spiruromorpha</taxon>
        <taxon>Spiruroidea</taxon>
        <taxon>Gongylonematidae</taxon>
        <taxon>Gongylonema</taxon>
    </lineage>
</organism>
<evidence type="ECO:0000256" key="2">
    <source>
        <dbReference type="ARBA" id="ARBA00005074"/>
    </source>
</evidence>
<accession>A0A183CXL8</accession>
<dbReference type="OrthoDB" id="7663182at2759"/>
<dbReference type="AlphaFoldDB" id="A0A183CXL8"/>
<evidence type="ECO:0000256" key="6">
    <source>
        <dbReference type="ARBA" id="ARBA00022989"/>
    </source>
</evidence>
<dbReference type="GO" id="GO:0044233">
    <property type="term" value="C:mitochondria-associated endoplasmic reticulum membrane contact site"/>
    <property type="evidence" value="ECO:0007669"/>
    <property type="project" value="TreeGrafter"/>
</dbReference>
<evidence type="ECO:0000256" key="7">
    <source>
        <dbReference type="ARBA" id="ARBA00023136"/>
    </source>
</evidence>
<dbReference type="InterPro" id="IPR004299">
    <property type="entry name" value="MBOAT_fam"/>
</dbReference>
<dbReference type="GO" id="GO:0071617">
    <property type="term" value="F:lysophospholipid acyltransferase activity"/>
    <property type="evidence" value="ECO:0007669"/>
    <property type="project" value="TreeGrafter"/>
</dbReference>
<keyword evidence="13" id="KW-1185">Reference proteome</keyword>
<evidence type="ECO:0000313" key="14">
    <source>
        <dbReference type="WBParaSite" id="GPUH_0000120901-mRNA-1"/>
    </source>
</evidence>
<comment type="subcellular location">
    <subcellularLocation>
        <location evidence="1">Membrane</location>
        <topology evidence="1">Multi-pass membrane protein</topology>
    </subcellularLocation>
</comment>
<comment type="pathway">
    <text evidence="2">Lipid metabolism; phospholipid metabolism.</text>
</comment>
<dbReference type="PANTHER" id="PTHR13906">
    <property type="entry name" value="PORCUPINE"/>
    <property type="match status" value="1"/>
</dbReference>
<sequence>MNFSAVGTNQTKISMWTAVSELIMERIDDLVYSELLVLSFFFSMIMRQVRWGIVREICGALIGIGLTYYFTGWKLLYSLIIVILNLVGLSFEISDSRKKNAMDFDPKKTRFIEEPRWWQSILYAYNFPGLFTGPYYTYAMHRDVVDNDNIMEISVWDHISWRLHNLAWALPAFILLVYAFPLQMMRESEFFDETAFYRVWISFLVFLWMRCRVYSAWMVAESICVLNGIGIYPEESCPSAGKGPNRIDIFNEQMNGKGTKYNSEAVRNLDIWAIEFDATFRGGMRAWNRTVQFWLANNVYKRVPRTVG</sequence>
<reference evidence="12 13" key="2">
    <citation type="submission" date="2018-11" db="EMBL/GenBank/DDBJ databases">
        <authorList>
            <consortium name="Pathogen Informatics"/>
        </authorList>
    </citation>
    <scope>NUCLEOTIDE SEQUENCE [LARGE SCALE GENOMIC DNA]</scope>
</reference>
<feature type="transmembrane region" description="Helical" evidence="11">
    <location>
        <begin position="166"/>
        <end position="183"/>
    </location>
</feature>
<evidence type="ECO:0000313" key="13">
    <source>
        <dbReference type="Proteomes" id="UP000271098"/>
    </source>
</evidence>
<dbReference type="EMBL" id="UYRT01001388">
    <property type="protein sequence ID" value="VDK29601.1"/>
    <property type="molecule type" value="Genomic_DNA"/>
</dbReference>
<protein>
    <recommendedName>
        <fullName evidence="10">Lysophospholipid acyltransferase 7</fullName>
    </recommendedName>
</protein>
<evidence type="ECO:0000256" key="3">
    <source>
        <dbReference type="ARBA" id="ARBA00010323"/>
    </source>
</evidence>
<dbReference type="Pfam" id="PF03062">
    <property type="entry name" value="MBOAT"/>
    <property type="match status" value="1"/>
</dbReference>
<evidence type="ECO:0000256" key="5">
    <source>
        <dbReference type="ARBA" id="ARBA00022692"/>
    </source>
</evidence>